<feature type="transmembrane region" description="Helical" evidence="4">
    <location>
        <begin position="290"/>
        <end position="315"/>
    </location>
</feature>
<feature type="repeat" description="ANK" evidence="3">
    <location>
        <begin position="762"/>
        <end position="794"/>
    </location>
</feature>
<accession>A0A8H7CQN8</accession>
<sequence length="1508" mass="164196">MTSFGTTISSGIQDISAILSLFGTEQCEFHVGSALRGGGRGGYMYAAITPISIFGSLGAAKAAFTIMLVGLPFGPRILKYVGFEPKGDVVAAAMLESNSDRYLAETRLLHLLDKHYIRSAQHISIERPDVRSPLTPLRPWDFSLLVASLFVACLGVLPYIHFSVLGHTTFPALAIFFPICRVTGGLLCVFPGQLLLQYRIQTIIKQRLFFKGINDILKEYNTKAPAHRLLWDDTHSSQACLSSLIDFLRLRPTPTRFVKHLATVLHVPPECSSKELEDALQAYLANTWSWLALTCALLLGFLMTIVGYIGCFTIVQSSSVPSDTYIWLGSEATLAFIRLLVWGLNPSWDDSDGICLALTEMSPLPAVTPTWVAINNKQFPMFKIMGETEFWQTLTAFSGPVDIPGDHPRGSRRWETVLCRLDNTGKMKFYRADVGFNTGHVVQKEELKKDHELMKEETNFKLDIFKHYHFVISTKNRSRDHVGPMRASWPLSESSVTNVSLASIPRRRDAEHGDYTYNTVLPPQGAWSHLVKIMNKLLAGTELEYNEISTCRQVISNIPPSNDLSQRVSDHLSRHARKIYAGAKRKQDHELKDYYNEEWEVYSKAVIYLDRLFGSLTVNRAVGDRQSKAHLEALVNVALTHWESDVLKELATQLSGLTSYTEVDRIQTLFASEDWTWADFWEMKIKAILKAGLVQDAQEYNKALQAASSSGHTAIVRLLVEKGADINPDGIPVLQTASSSGQLDVVRILLDSGADVNAESGEFHTAIHAASYKGHEEIVHFLLDTGADINRLGGRYGSALQAASYGGHTTIVSLLVEKGADIHAKGGEFHTALQAASFGGHAETVHVLLEAGADINESGGTYGGALKAASYEGRITMISLLIEKGADINAKGGEFHTALQAASYKGHAETVRVLLEAGADINESGGTYGSALQAASYGGHTTIVSLFIEKGADISAKGGEFHTALQAAAHGGHAETVRVLLEAGADINESGGTYGSALKAAAYTGHEETVRILVEKGADNNAKGGEFHTVLQAASYRGHAETIRVLLEAGVDINKSGGTYGSALQAAAYKGHEETVRILVEKGADINAKGGRFHTALQAACYRGHAETVRVLLEAGADINESDKTYGSALQVAAYKGHEETVRILLQNGADINARDMQSRIALHAASYKGHSAVIHLLLEQGADINITGGEYWTALQAAACQGHIEAVCRLIEAHADVNAVGGSYGNALQAACYEGHRDIVLILLEAGADTGSEPTGEISGNALQAASYGGRSEIVRLLLARGADISKDVGEPHRLLTIVQQASAFSKQGRFKEAEALEIVVLQQRKKVLGESHPDTLVAMSNLGATYMNLGELKMAEDLQIVVMEQRKRVLGNDHPDTMLTISNLVTIFSTLGQFKKAEELEIVLLEKRQELLGNTHPDTLEAMSSLASTYRNLGEFKKAEELEIGLLSRRQEFLSDAHPVTLEAMSNLTSTFDELGELKREEELEIVAVEGQKRVLGDDHLDTMLP</sequence>
<evidence type="ECO:0000256" key="3">
    <source>
        <dbReference type="PROSITE-ProRule" id="PRU00023"/>
    </source>
</evidence>
<protein>
    <submittedName>
        <fullName evidence="5">Uncharacterized protein</fullName>
    </submittedName>
</protein>
<feature type="repeat" description="ANK" evidence="3">
    <location>
        <begin position="1026"/>
        <end position="1058"/>
    </location>
</feature>
<gene>
    <name evidence="5" type="ORF">MVEN_01633400</name>
</gene>
<dbReference type="PROSITE" id="PS50088">
    <property type="entry name" value="ANK_REPEAT"/>
    <property type="match status" value="16"/>
</dbReference>
<keyword evidence="4" id="KW-0472">Membrane</keyword>
<feature type="repeat" description="ANK" evidence="3">
    <location>
        <begin position="993"/>
        <end position="1025"/>
    </location>
</feature>
<name>A0A8H7CQN8_9AGAR</name>
<feature type="repeat" description="ANK" evidence="3">
    <location>
        <begin position="894"/>
        <end position="926"/>
    </location>
</feature>
<dbReference type="Proteomes" id="UP000620124">
    <property type="component" value="Unassembled WGS sequence"/>
</dbReference>
<dbReference type="InterPro" id="IPR036770">
    <property type="entry name" value="Ankyrin_rpt-contain_sf"/>
</dbReference>
<feature type="transmembrane region" description="Helical" evidence="4">
    <location>
        <begin position="43"/>
        <end position="69"/>
    </location>
</feature>
<evidence type="ECO:0000256" key="4">
    <source>
        <dbReference type="SAM" id="Phobius"/>
    </source>
</evidence>
<feature type="transmembrane region" description="Helical" evidence="4">
    <location>
        <begin position="172"/>
        <end position="196"/>
    </location>
</feature>
<keyword evidence="6" id="KW-1185">Reference proteome</keyword>
<organism evidence="5 6">
    <name type="scientific">Mycena venus</name>
    <dbReference type="NCBI Taxonomy" id="2733690"/>
    <lineage>
        <taxon>Eukaryota</taxon>
        <taxon>Fungi</taxon>
        <taxon>Dikarya</taxon>
        <taxon>Basidiomycota</taxon>
        <taxon>Agaricomycotina</taxon>
        <taxon>Agaricomycetes</taxon>
        <taxon>Agaricomycetidae</taxon>
        <taxon>Agaricales</taxon>
        <taxon>Marasmiineae</taxon>
        <taxon>Mycenaceae</taxon>
        <taxon>Mycena</taxon>
    </lineage>
</organism>
<dbReference type="Gene3D" id="1.25.40.20">
    <property type="entry name" value="Ankyrin repeat-containing domain"/>
    <property type="match status" value="5"/>
</dbReference>
<feature type="transmembrane region" description="Helical" evidence="4">
    <location>
        <begin position="142"/>
        <end position="160"/>
    </location>
</feature>
<dbReference type="PANTHER" id="PTHR24171">
    <property type="entry name" value="ANKYRIN REPEAT DOMAIN-CONTAINING PROTEIN 39-RELATED"/>
    <property type="match status" value="1"/>
</dbReference>
<dbReference type="PROSITE" id="PS50297">
    <property type="entry name" value="ANK_REP_REGION"/>
    <property type="match status" value="14"/>
</dbReference>
<dbReference type="PRINTS" id="PR01415">
    <property type="entry name" value="ANKYRIN"/>
</dbReference>
<dbReference type="Pfam" id="PF13374">
    <property type="entry name" value="TPR_10"/>
    <property type="match status" value="5"/>
</dbReference>
<dbReference type="Gene3D" id="1.25.40.10">
    <property type="entry name" value="Tetratricopeptide repeat domain"/>
    <property type="match status" value="1"/>
</dbReference>
<dbReference type="SUPFAM" id="SSF48403">
    <property type="entry name" value="Ankyrin repeat"/>
    <property type="match status" value="2"/>
</dbReference>
<dbReference type="InterPro" id="IPR002110">
    <property type="entry name" value="Ankyrin_rpt"/>
</dbReference>
<dbReference type="EMBL" id="JACAZI010000014">
    <property type="protein sequence ID" value="KAF7344727.1"/>
    <property type="molecule type" value="Genomic_DNA"/>
</dbReference>
<keyword evidence="4" id="KW-1133">Transmembrane helix</keyword>
<feature type="repeat" description="ANK" evidence="3">
    <location>
        <begin position="927"/>
        <end position="959"/>
    </location>
</feature>
<evidence type="ECO:0000256" key="1">
    <source>
        <dbReference type="ARBA" id="ARBA00022737"/>
    </source>
</evidence>
<keyword evidence="4" id="KW-0812">Transmembrane</keyword>
<evidence type="ECO:0000313" key="5">
    <source>
        <dbReference type="EMBL" id="KAF7344727.1"/>
    </source>
</evidence>
<keyword evidence="1" id="KW-0677">Repeat</keyword>
<feature type="repeat" description="ANK" evidence="3">
    <location>
        <begin position="865"/>
        <end position="893"/>
    </location>
</feature>
<dbReference type="Pfam" id="PF12796">
    <property type="entry name" value="Ank_2"/>
    <property type="match status" value="6"/>
</dbReference>
<feature type="repeat" description="ANK" evidence="3">
    <location>
        <begin position="1092"/>
        <end position="1124"/>
    </location>
</feature>
<dbReference type="Pfam" id="PF00023">
    <property type="entry name" value="Ank"/>
    <property type="match status" value="2"/>
</dbReference>
<reference evidence="5" key="1">
    <citation type="submission" date="2020-05" db="EMBL/GenBank/DDBJ databases">
        <title>Mycena genomes resolve the evolution of fungal bioluminescence.</title>
        <authorList>
            <person name="Tsai I.J."/>
        </authorList>
    </citation>
    <scope>NUCLEOTIDE SEQUENCE</scope>
    <source>
        <strain evidence="5">CCC161011</strain>
    </source>
</reference>
<dbReference type="OrthoDB" id="3032844at2759"/>
<dbReference type="Gene3D" id="1.20.1310.10">
    <property type="entry name" value="Cullin Repeats"/>
    <property type="match status" value="1"/>
</dbReference>
<feature type="repeat" description="ANK" evidence="3">
    <location>
        <begin position="960"/>
        <end position="992"/>
    </location>
</feature>
<proteinExistence type="predicted"/>
<dbReference type="InterPro" id="IPR011990">
    <property type="entry name" value="TPR-like_helical_dom_sf"/>
</dbReference>
<feature type="repeat" description="ANK" evidence="3">
    <location>
        <begin position="729"/>
        <end position="761"/>
    </location>
</feature>
<feature type="repeat" description="ANK" evidence="3">
    <location>
        <begin position="828"/>
        <end position="860"/>
    </location>
</feature>
<feature type="repeat" description="ANK" evidence="3">
    <location>
        <begin position="1158"/>
        <end position="1190"/>
    </location>
</feature>
<keyword evidence="2 3" id="KW-0040">ANK repeat</keyword>
<evidence type="ECO:0000313" key="6">
    <source>
        <dbReference type="Proteomes" id="UP000620124"/>
    </source>
</evidence>
<evidence type="ECO:0000256" key="2">
    <source>
        <dbReference type="ARBA" id="ARBA00023043"/>
    </source>
</evidence>
<comment type="caution">
    <text evidence="5">The sequence shown here is derived from an EMBL/GenBank/DDBJ whole genome shotgun (WGS) entry which is preliminary data.</text>
</comment>
<dbReference type="SUPFAM" id="SSF48452">
    <property type="entry name" value="TPR-like"/>
    <property type="match status" value="1"/>
</dbReference>
<feature type="repeat" description="ANK" evidence="3">
    <location>
        <begin position="1125"/>
        <end position="1157"/>
    </location>
</feature>
<feature type="repeat" description="ANK" evidence="3">
    <location>
        <begin position="795"/>
        <end position="827"/>
    </location>
</feature>
<dbReference type="SMART" id="SM00248">
    <property type="entry name" value="ANK"/>
    <property type="match status" value="18"/>
</dbReference>
<feature type="repeat" description="ANK" evidence="3">
    <location>
        <begin position="1259"/>
        <end position="1287"/>
    </location>
</feature>
<feature type="repeat" description="ANK" evidence="3">
    <location>
        <begin position="1059"/>
        <end position="1091"/>
    </location>
</feature>
<feature type="repeat" description="ANK" evidence="3">
    <location>
        <begin position="699"/>
        <end position="727"/>
    </location>
</feature>